<feature type="region of interest" description="Disordered" evidence="1">
    <location>
        <begin position="1"/>
        <end position="79"/>
    </location>
</feature>
<dbReference type="AlphaFoldDB" id="A0A9D4EYE4"/>
<feature type="compositionally biased region" description="Basic and acidic residues" evidence="1">
    <location>
        <begin position="65"/>
        <end position="75"/>
    </location>
</feature>
<feature type="compositionally biased region" description="Polar residues" evidence="1">
    <location>
        <begin position="1"/>
        <end position="12"/>
    </location>
</feature>
<feature type="compositionally biased region" description="Basic and acidic residues" evidence="1">
    <location>
        <begin position="34"/>
        <end position="43"/>
    </location>
</feature>
<dbReference type="Proteomes" id="UP000828390">
    <property type="component" value="Unassembled WGS sequence"/>
</dbReference>
<gene>
    <name evidence="2" type="ORF">DPMN_164285</name>
</gene>
<evidence type="ECO:0000256" key="1">
    <source>
        <dbReference type="SAM" id="MobiDB-lite"/>
    </source>
</evidence>
<feature type="compositionally biased region" description="Polar residues" evidence="1">
    <location>
        <begin position="46"/>
        <end position="64"/>
    </location>
</feature>
<evidence type="ECO:0000313" key="2">
    <source>
        <dbReference type="EMBL" id="KAH3786182.1"/>
    </source>
</evidence>
<evidence type="ECO:0000313" key="3">
    <source>
        <dbReference type="Proteomes" id="UP000828390"/>
    </source>
</evidence>
<protein>
    <submittedName>
        <fullName evidence="2">Uncharacterized protein</fullName>
    </submittedName>
</protein>
<dbReference type="EMBL" id="JAIWYP010000008">
    <property type="protein sequence ID" value="KAH3786182.1"/>
    <property type="molecule type" value="Genomic_DNA"/>
</dbReference>
<accession>A0A9D4EYE4</accession>
<comment type="caution">
    <text evidence="2">The sequence shown here is derived from an EMBL/GenBank/DDBJ whole genome shotgun (WGS) entry which is preliminary data.</text>
</comment>
<sequence>MECQELNASNVDGTFLKGHSTSENSLAAVGQEKQQNDSHHVDPEGTSDNSRNQASTHLAVNTESDVYHENNRNTDRNGTAALDVKYRNLFLKRFKHIKRLTGENQPHVLFSAENMRFDSIFCLFRICFGTP</sequence>
<proteinExistence type="predicted"/>
<reference evidence="2" key="1">
    <citation type="journal article" date="2019" name="bioRxiv">
        <title>The Genome of the Zebra Mussel, Dreissena polymorpha: A Resource for Invasive Species Research.</title>
        <authorList>
            <person name="McCartney M.A."/>
            <person name="Auch B."/>
            <person name="Kono T."/>
            <person name="Mallez S."/>
            <person name="Zhang Y."/>
            <person name="Obille A."/>
            <person name="Becker A."/>
            <person name="Abrahante J.E."/>
            <person name="Garbe J."/>
            <person name="Badalamenti J.P."/>
            <person name="Herman A."/>
            <person name="Mangelson H."/>
            <person name="Liachko I."/>
            <person name="Sullivan S."/>
            <person name="Sone E.D."/>
            <person name="Koren S."/>
            <person name="Silverstein K.A.T."/>
            <person name="Beckman K.B."/>
            <person name="Gohl D.M."/>
        </authorList>
    </citation>
    <scope>NUCLEOTIDE SEQUENCE</scope>
    <source>
        <strain evidence="2">Duluth1</strain>
        <tissue evidence="2">Whole animal</tissue>
    </source>
</reference>
<reference evidence="2" key="2">
    <citation type="submission" date="2020-11" db="EMBL/GenBank/DDBJ databases">
        <authorList>
            <person name="McCartney M.A."/>
            <person name="Auch B."/>
            <person name="Kono T."/>
            <person name="Mallez S."/>
            <person name="Becker A."/>
            <person name="Gohl D.M."/>
            <person name="Silverstein K.A.T."/>
            <person name="Koren S."/>
            <person name="Bechman K.B."/>
            <person name="Herman A."/>
            <person name="Abrahante J.E."/>
            <person name="Garbe J."/>
        </authorList>
    </citation>
    <scope>NUCLEOTIDE SEQUENCE</scope>
    <source>
        <strain evidence="2">Duluth1</strain>
        <tissue evidence="2">Whole animal</tissue>
    </source>
</reference>
<keyword evidence="3" id="KW-1185">Reference proteome</keyword>
<organism evidence="2 3">
    <name type="scientific">Dreissena polymorpha</name>
    <name type="common">Zebra mussel</name>
    <name type="synonym">Mytilus polymorpha</name>
    <dbReference type="NCBI Taxonomy" id="45954"/>
    <lineage>
        <taxon>Eukaryota</taxon>
        <taxon>Metazoa</taxon>
        <taxon>Spiralia</taxon>
        <taxon>Lophotrochozoa</taxon>
        <taxon>Mollusca</taxon>
        <taxon>Bivalvia</taxon>
        <taxon>Autobranchia</taxon>
        <taxon>Heteroconchia</taxon>
        <taxon>Euheterodonta</taxon>
        <taxon>Imparidentia</taxon>
        <taxon>Neoheterodontei</taxon>
        <taxon>Myida</taxon>
        <taxon>Dreissenoidea</taxon>
        <taxon>Dreissenidae</taxon>
        <taxon>Dreissena</taxon>
    </lineage>
</organism>
<name>A0A9D4EYE4_DREPO</name>